<dbReference type="Proteomes" id="UP000184063">
    <property type="component" value="Unassembled WGS sequence"/>
</dbReference>
<sequence length="58" mass="6114">MALVPSDPDGLRSLRSGASASASQVLKLAGNQHSGTTRLPRNCVLEKDLHHAIPLLVN</sequence>
<name>A0A1M3SYP5_ASPLC</name>
<protein>
    <submittedName>
        <fullName evidence="2">Uncharacterized protein</fullName>
    </submittedName>
</protein>
<proteinExistence type="predicted"/>
<dbReference type="EMBL" id="KV878280">
    <property type="protein sequence ID" value="OJZ79640.1"/>
    <property type="molecule type" value="Genomic_DNA"/>
</dbReference>
<evidence type="ECO:0000313" key="2">
    <source>
        <dbReference type="EMBL" id="OJZ79640.1"/>
    </source>
</evidence>
<reference evidence="3" key="1">
    <citation type="journal article" date="2017" name="Genome Biol.">
        <title>Comparative genomics reveals high biological diversity and specific adaptations in the industrially and medically important fungal genus Aspergillus.</title>
        <authorList>
            <person name="de Vries R.P."/>
            <person name="Riley R."/>
            <person name="Wiebenga A."/>
            <person name="Aguilar-Osorio G."/>
            <person name="Amillis S."/>
            <person name="Uchima C.A."/>
            <person name="Anderluh G."/>
            <person name="Asadollahi M."/>
            <person name="Askin M."/>
            <person name="Barry K."/>
            <person name="Battaglia E."/>
            <person name="Bayram O."/>
            <person name="Benocci T."/>
            <person name="Braus-Stromeyer S.A."/>
            <person name="Caldana C."/>
            <person name="Canovas D."/>
            <person name="Cerqueira G.C."/>
            <person name="Chen F."/>
            <person name="Chen W."/>
            <person name="Choi C."/>
            <person name="Clum A."/>
            <person name="Dos Santos R.A."/>
            <person name="Damasio A.R."/>
            <person name="Diallinas G."/>
            <person name="Emri T."/>
            <person name="Fekete E."/>
            <person name="Flipphi M."/>
            <person name="Freyberg S."/>
            <person name="Gallo A."/>
            <person name="Gournas C."/>
            <person name="Habgood R."/>
            <person name="Hainaut M."/>
            <person name="Harispe M.L."/>
            <person name="Henrissat B."/>
            <person name="Hilden K.S."/>
            <person name="Hope R."/>
            <person name="Hossain A."/>
            <person name="Karabika E."/>
            <person name="Karaffa L."/>
            <person name="Karanyi Z."/>
            <person name="Krasevec N."/>
            <person name="Kuo A."/>
            <person name="Kusch H."/>
            <person name="LaButti K."/>
            <person name="Lagendijk E.L."/>
            <person name="Lapidus A."/>
            <person name="Levasseur A."/>
            <person name="Lindquist E."/>
            <person name="Lipzen A."/>
            <person name="Logrieco A.F."/>
            <person name="MacCabe A."/>
            <person name="Maekelae M.R."/>
            <person name="Malavazi I."/>
            <person name="Melin P."/>
            <person name="Meyer V."/>
            <person name="Mielnichuk N."/>
            <person name="Miskei M."/>
            <person name="Molnar A.P."/>
            <person name="Mule G."/>
            <person name="Ngan C.Y."/>
            <person name="Orejas M."/>
            <person name="Orosz E."/>
            <person name="Ouedraogo J.P."/>
            <person name="Overkamp K.M."/>
            <person name="Park H.-S."/>
            <person name="Perrone G."/>
            <person name="Piumi F."/>
            <person name="Punt P.J."/>
            <person name="Ram A.F."/>
            <person name="Ramon A."/>
            <person name="Rauscher S."/>
            <person name="Record E."/>
            <person name="Riano-Pachon D.M."/>
            <person name="Robert V."/>
            <person name="Roehrig J."/>
            <person name="Ruller R."/>
            <person name="Salamov A."/>
            <person name="Salih N.S."/>
            <person name="Samson R.A."/>
            <person name="Sandor E."/>
            <person name="Sanguinetti M."/>
            <person name="Schuetze T."/>
            <person name="Sepcic K."/>
            <person name="Shelest E."/>
            <person name="Sherlock G."/>
            <person name="Sophianopoulou V."/>
            <person name="Squina F.M."/>
            <person name="Sun H."/>
            <person name="Susca A."/>
            <person name="Todd R.B."/>
            <person name="Tsang A."/>
            <person name="Unkles S.E."/>
            <person name="van de Wiele N."/>
            <person name="van Rossen-Uffink D."/>
            <person name="Oliveira J.V."/>
            <person name="Vesth T.C."/>
            <person name="Visser J."/>
            <person name="Yu J.-H."/>
            <person name="Zhou M."/>
            <person name="Andersen M.R."/>
            <person name="Archer D.B."/>
            <person name="Baker S.E."/>
            <person name="Benoit I."/>
            <person name="Brakhage A.A."/>
            <person name="Braus G.H."/>
            <person name="Fischer R."/>
            <person name="Frisvad J.C."/>
            <person name="Goldman G.H."/>
            <person name="Houbraken J."/>
            <person name="Oakley B."/>
            <person name="Pocsi I."/>
            <person name="Scazzocchio C."/>
            <person name="Seiboth B."/>
            <person name="vanKuyk P.A."/>
            <person name="Wortman J."/>
            <person name="Dyer P.S."/>
            <person name="Grigoriev I.V."/>
        </authorList>
    </citation>
    <scope>NUCLEOTIDE SEQUENCE [LARGE SCALE GENOMIC DNA]</scope>
    <source>
        <strain evidence="3">CBS 106.47</strain>
    </source>
</reference>
<feature type="region of interest" description="Disordered" evidence="1">
    <location>
        <begin position="1"/>
        <end position="39"/>
    </location>
</feature>
<gene>
    <name evidence="2" type="ORF">ASPFODRAFT_54873</name>
</gene>
<evidence type="ECO:0000313" key="3">
    <source>
        <dbReference type="Proteomes" id="UP000184063"/>
    </source>
</evidence>
<feature type="non-terminal residue" evidence="2">
    <location>
        <position position="58"/>
    </location>
</feature>
<dbReference type="VEuPathDB" id="FungiDB:ASPFODRAFT_54873"/>
<dbReference type="AlphaFoldDB" id="A0A1M3SYP5"/>
<accession>A0A1M3SYP5</accession>
<evidence type="ECO:0000256" key="1">
    <source>
        <dbReference type="SAM" id="MobiDB-lite"/>
    </source>
</evidence>
<organism evidence="2 3">
    <name type="scientific">Aspergillus luchuensis (strain CBS 106.47)</name>
    <dbReference type="NCBI Taxonomy" id="1137211"/>
    <lineage>
        <taxon>Eukaryota</taxon>
        <taxon>Fungi</taxon>
        <taxon>Dikarya</taxon>
        <taxon>Ascomycota</taxon>
        <taxon>Pezizomycotina</taxon>
        <taxon>Eurotiomycetes</taxon>
        <taxon>Eurotiomycetidae</taxon>
        <taxon>Eurotiales</taxon>
        <taxon>Aspergillaceae</taxon>
        <taxon>Aspergillus</taxon>
        <taxon>Aspergillus subgen. Circumdati</taxon>
    </lineage>
</organism>
<feature type="compositionally biased region" description="Low complexity" evidence="1">
    <location>
        <begin position="11"/>
        <end position="23"/>
    </location>
</feature>